<name>A0AAV7GLC7_DENCH</name>
<sequence length="94" mass="10716">MFESFVHIEKSYQYGSTEAAAAALSRDPKPRLRWTPDLHDRFVDAVSKLGGPDIRGMKIEVYVSVLTPSNQMINLTNFSFFENMISNFNQPNET</sequence>
<keyword evidence="2" id="KW-0804">Transcription</keyword>
<dbReference type="GO" id="GO:0003677">
    <property type="term" value="F:DNA binding"/>
    <property type="evidence" value="ECO:0007669"/>
    <property type="project" value="InterPro"/>
</dbReference>
<dbReference type="GO" id="GO:0003700">
    <property type="term" value="F:DNA-binding transcription factor activity"/>
    <property type="evidence" value="ECO:0007669"/>
    <property type="project" value="InterPro"/>
</dbReference>
<dbReference type="NCBIfam" id="TIGR01557">
    <property type="entry name" value="myb_SHAQKYF"/>
    <property type="match status" value="1"/>
</dbReference>
<keyword evidence="3" id="KW-0539">Nucleus</keyword>
<dbReference type="PANTHER" id="PTHR31499">
    <property type="entry name" value="MYB FAMILY TRANSCRIPTION FACTOR PHL11"/>
    <property type="match status" value="1"/>
</dbReference>
<evidence type="ECO:0000313" key="4">
    <source>
        <dbReference type="EMBL" id="KAH0456302.1"/>
    </source>
</evidence>
<protein>
    <submittedName>
        <fullName evidence="4">Uncharacterized protein</fullName>
    </submittedName>
</protein>
<dbReference type="Gene3D" id="1.10.10.60">
    <property type="entry name" value="Homeodomain-like"/>
    <property type="match status" value="1"/>
</dbReference>
<evidence type="ECO:0000256" key="2">
    <source>
        <dbReference type="ARBA" id="ARBA00023163"/>
    </source>
</evidence>
<dbReference type="Proteomes" id="UP000775213">
    <property type="component" value="Unassembled WGS sequence"/>
</dbReference>
<accession>A0AAV7GLC7</accession>
<reference evidence="4 5" key="1">
    <citation type="journal article" date="2021" name="Hortic Res">
        <title>Chromosome-scale assembly of the Dendrobium chrysotoxum genome enhances the understanding of orchid evolution.</title>
        <authorList>
            <person name="Zhang Y."/>
            <person name="Zhang G.Q."/>
            <person name="Zhang D."/>
            <person name="Liu X.D."/>
            <person name="Xu X.Y."/>
            <person name="Sun W.H."/>
            <person name="Yu X."/>
            <person name="Zhu X."/>
            <person name="Wang Z.W."/>
            <person name="Zhao X."/>
            <person name="Zhong W.Y."/>
            <person name="Chen H."/>
            <person name="Yin W.L."/>
            <person name="Huang T."/>
            <person name="Niu S.C."/>
            <person name="Liu Z.J."/>
        </authorList>
    </citation>
    <scope>NUCLEOTIDE SEQUENCE [LARGE SCALE GENOMIC DNA]</scope>
    <source>
        <strain evidence="4">Lindl</strain>
    </source>
</reference>
<dbReference type="InterPro" id="IPR006447">
    <property type="entry name" value="Myb_dom_plants"/>
</dbReference>
<gene>
    <name evidence="4" type="ORF">IEQ34_014209</name>
</gene>
<dbReference type="InterPro" id="IPR009057">
    <property type="entry name" value="Homeodomain-like_sf"/>
</dbReference>
<evidence type="ECO:0000313" key="5">
    <source>
        <dbReference type="Proteomes" id="UP000775213"/>
    </source>
</evidence>
<dbReference type="AlphaFoldDB" id="A0AAV7GLC7"/>
<organism evidence="4 5">
    <name type="scientific">Dendrobium chrysotoxum</name>
    <name type="common">Orchid</name>
    <dbReference type="NCBI Taxonomy" id="161865"/>
    <lineage>
        <taxon>Eukaryota</taxon>
        <taxon>Viridiplantae</taxon>
        <taxon>Streptophyta</taxon>
        <taxon>Embryophyta</taxon>
        <taxon>Tracheophyta</taxon>
        <taxon>Spermatophyta</taxon>
        <taxon>Magnoliopsida</taxon>
        <taxon>Liliopsida</taxon>
        <taxon>Asparagales</taxon>
        <taxon>Orchidaceae</taxon>
        <taxon>Epidendroideae</taxon>
        <taxon>Malaxideae</taxon>
        <taxon>Dendrobiinae</taxon>
        <taxon>Dendrobium</taxon>
    </lineage>
</organism>
<evidence type="ECO:0000256" key="1">
    <source>
        <dbReference type="ARBA" id="ARBA00023015"/>
    </source>
</evidence>
<comment type="caution">
    <text evidence="4">The sequence shown here is derived from an EMBL/GenBank/DDBJ whole genome shotgun (WGS) entry which is preliminary data.</text>
</comment>
<evidence type="ECO:0000256" key="3">
    <source>
        <dbReference type="ARBA" id="ARBA00023242"/>
    </source>
</evidence>
<dbReference type="EMBL" id="JAGFBR010000013">
    <property type="protein sequence ID" value="KAH0456302.1"/>
    <property type="molecule type" value="Genomic_DNA"/>
</dbReference>
<proteinExistence type="predicted"/>
<dbReference type="SUPFAM" id="SSF46689">
    <property type="entry name" value="Homeodomain-like"/>
    <property type="match status" value="1"/>
</dbReference>
<dbReference type="PANTHER" id="PTHR31499:SF71">
    <property type="entry name" value="HTH MYB-TYPE DOMAIN-CONTAINING PROTEIN"/>
    <property type="match status" value="1"/>
</dbReference>
<keyword evidence="1" id="KW-0805">Transcription regulation</keyword>
<dbReference type="InterPro" id="IPR046955">
    <property type="entry name" value="PHR1-like"/>
</dbReference>
<keyword evidence="5" id="KW-1185">Reference proteome</keyword>